<proteinExistence type="predicted"/>
<evidence type="ECO:0008006" key="4">
    <source>
        <dbReference type="Google" id="ProtNLM"/>
    </source>
</evidence>
<comment type="caution">
    <text evidence="2">The sequence shown here is derived from an EMBL/GenBank/DDBJ whole genome shotgun (WGS) entry which is preliminary data.</text>
</comment>
<keyword evidence="3" id="KW-1185">Reference proteome</keyword>
<feature type="region of interest" description="Disordered" evidence="1">
    <location>
        <begin position="47"/>
        <end position="90"/>
    </location>
</feature>
<dbReference type="EMBL" id="JBHLUE010000019">
    <property type="protein sequence ID" value="MFC0566882.1"/>
    <property type="molecule type" value="Genomic_DNA"/>
</dbReference>
<feature type="compositionally biased region" description="Gly residues" evidence="1">
    <location>
        <begin position="62"/>
        <end position="86"/>
    </location>
</feature>
<reference evidence="2 3" key="1">
    <citation type="submission" date="2024-09" db="EMBL/GenBank/DDBJ databases">
        <authorList>
            <person name="Sun Q."/>
            <person name="Mori K."/>
        </authorList>
    </citation>
    <scope>NUCLEOTIDE SEQUENCE [LARGE SCALE GENOMIC DNA]</scope>
    <source>
        <strain evidence="2 3">TBRC 2205</strain>
    </source>
</reference>
<dbReference type="RefSeq" id="WP_377341944.1">
    <property type="nucleotide sequence ID" value="NZ_JBHLUE010000019.1"/>
</dbReference>
<evidence type="ECO:0000313" key="3">
    <source>
        <dbReference type="Proteomes" id="UP001589894"/>
    </source>
</evidence>
<evidence type="ECO:0000313" key="2">
    <source>
        <dbReference type="EMBL" id="MFC0566882.1"/>
    </source>
</evidence>
<name>A0ABV6P1H9_9ACTN</name>
<organism evidence="2 3">
    <name type="scientific">Plantactinospora siamensis</name>
    <dbReference type="NCBI Taxonomy" id="555372"/>
    <lineage>
        <taxon>Bacteria</taxon>
        <taxon>Bacillati</taxon>
        <taxon>Actinomycetota</taxon>
        <taxon>Actinomycetes</taxon>
        <taxon>Micromonosporales</taxon>
        <taxon>Micromonosporaceae</taxon>
        <taxon>Plantactinospora</taxon>
    </lineage>
</organism>
<sequence>MFTRSAPKPGVRPLLALTRGLALLGVFLAGMVILAVPASAHQRTQFGSASASRVTLADRGHPGGGGRPGGRPGRPGRPGGGGGPGGAAVSPTISPAAAQIRYTTDPFHTPCDSGNFCAMVWDPTLPFGGYKVFDLFACHQYHLYNWFAGPSGGFYNNAQVDNVRVTFYDVGQNVIRSFTATGVGTQDWTPVEWIRNCG</sequence>
<accession>A0ABV6P1H9</accession>
<gene>
    <name evidence="2" type="ORF">ACFFHU_22425</name>
</gene>
<dbReference type="Proteomes" id="UP001589894">
    <property type="component" value="Unassembled WGS sequence"/>
</dbReference>
<evidence type="ECO:0000256" key="1">
    <source>
        <dbReference type="SAM" id="MobiDB-lite"/>
    </source>
</evidence>
<protein>
    <recommendedName>
        <fullName evidence="4">Peptidase inhibitor family I36</fullName>
    </recommendedName>
</protein>